<keyword evidence="6" id="KW-0021">Allosteric enzyme</keyword>
<name>A0A264W4U9_9BACL</name>
<dbReference type="EMBL" id="NOKQ01000194">
    <property type="protein sequence ID" value="OZS78585.1"/>
    <property type="molecule type" value="Genomic_DNA"/>
</dbReference>
<comment type="catalytic activity">
    <reaction evidence="5 6">
        <text>L-arginyl-[protein] + ATP = N(omega)-phospho-L-arginyl-[protein] + ADP + H(+)</text>
        <dbReference type="Rhea" id="RHEA:43384"/>
        <dbReference type="Rhea" id="RHEA-COMP:10532"/>
        <dbReference type="Rhea" id="RHEA-COMP:10533"/>
        <dbReference type="ChEBI" id="CHEBI:15378"/>
        <dbReference type="ChEBI" id="CHEBI:29965"/>
        <dbReference type="ChEBI" id="CHEBI:30616"/>
        <dbReference type="ChEBI" id="CHEBI:83226"/>
        <dbReference type="ChEBI" id="CHEBI:456216"/>
        <dbReference type="EC" id="2.7.14.1"/>
    </reaction>
</comment>
<dbReference type="Gene3D" id="3.30.590.10">
    <property type="entry name" value="Glutamine synthetase/guanido kinase, catalytic domain"/>
    <property type="match status" value="1"/>
</dbReference>
<feature type="binding site" evidence="6 7">
    <location>
        <begin position="27"/>
        <end position="31"/>
    </location>
    <ligand>
        <name>ATP</name>
        <dbReference type="ChEBI" id="CHEBI:30616"/>
    </ligand>
</feature>
<dbReference type="NCBIfam" id="NF002194">
    <property type="entry name" value="PRK01059.1-4"/>
    <property type="match status" value="1"/>
</dbReference>
<reference evidence="10 11" key="1">
    <citation type="submission" date="2017-07" db="EMBL/GenBank/DDBJ databases">
        <title>Tetzosporium hominis gen.nov. sp.nov.</title>
        <authorList>
            <person name="Tetz G."/>
            <person name="Tetz V."/>
        </authorList>
    </citation>
    <scope>NUCLEOTIDE SEQUENCE [LARGE SCALE GENOMIC DNA]</scope>
    <source>
        <strain evidence="10 11">VT-49</strain>
    </source>
</reference>
<feature type="binding site" evidence="6 7">
    <location>
        <position position="125"/>
    </location>
    <ligand>
        <name>ATP</name>
        <dbReference type="ChEBI" id="CHEBI:30616"/>
    </ligand>
</feature>
<keyword evidence="3 6" id="KW-0418">Kinase</keyword>
<keyword evidence="8" id="KW-0175">Coiled coil</keyword>
<evidence type="ECO:0000256" key="5">
    <source>
        <dbReference type="ARBA" id="ARBA00051816"/>
    </source>
</evidence>
<dbReference type="SUPFAM" id="SSF55931">
    <property type="entry name" value="Glutamine synthetase/guanido kinase"/>
    <property type="match status" value="1"/>
</dbReference>
<dbReference type="PANTHER" id="PTHR11547:SF38">
    <property type="entry name" value="ARGININE KINASE 1-RELATED"/>
    <property type="match status" value="1"/>
</dbReference>
<feature type="short sequence motif" description="RDXXRA motif of the pArg binding pocket involved in allosteric regulation" evidence="6">
    <location>
        <begin position="337"/>
        <end position="342"/>
    </location>
</feature>
<dbReference type="Proteomes" id="UP000217065">
    <property type="component" value="Unassembled WGS sequence"/>
</dbReference>
<dbReference type="InterPro" id="IPR014746">
    <property type="entry name" value="Gln_synth/guanido_kin_cat_dom"/>
</dbReference>
<gene>
    <name evidence="6" type="primary">mcsB</name>
    <name evidence="10" type="ORF">CF394_05525</name>
</gene>
<dbReference type="FunFam" id="3.30.590.10:FF:000007">
    <property type="entry name" value="Protein-arginine kinase"/>
    <property type="match status" value="1"/>
</dbReference>
<dbReference type="CDD" id="cd07930">
    <property type="entry name" value="bacterial_phosphagen_kinase"/>
    <property type="match status" value="1"/>
</dbReference>
<dbReference type="AlphaFoldDB" id="A0A264W4U9"/>
<proteinExistence type="inferred from homology"/>
<protein>
    <recommendedName>
        <fullName evidence="6">Protein-arginine kinase</fullName>
        <ecNumber evidence="6">2.7.14.1</ecNumber>
    </recommendedName>
</protein>
<keyword evidence="11" id="KW-1185">Reference proteome</keyword>
<organism evidence="10 11">
    <name type="scientific">Tetzosporium hominis</name>
    <dbReference type="NCBI Taxonomy" id="2020506"/>
    <lineage>
        <taxon>Bacteria</taxon>
        <taxon>Bacillati</taxon>
        <taxon>Bacillota</taxon>
        <taxon>Bacilli</taxon>
        <taxon>Bacillales</taxon>
        <taxon>Caryophanaceae</taxon>
        <taxon>Tetzosporium</taxon>
    </lineage>
</organism>
<evidence type="ECO:0000256" key="2">
    <source>
        <dbReference type="ARBA" id="ARBA00022741"/>
    </source>
</evidence>
<comment type="function">
    <text evidence="6">Catalyzes the specific phosphorylation of arginine residues in proteins.</text>
</comment>
<dbReference type="EC" id="2.7.14.1" evidence="6"/>
<sequence>MDMDRFLKNQVTSWMESTGEYADIVMSTRIRLARNLDGYRFPLAFTEDEAHRIEQTVTGILLDADKLPQQFTSYQMKQLDPLDKQVLIEKHLISPSLIEAEYESAAVISEDESLSIMVNEEDHLRIQCILPGLQLEEAYKQARNIDRVLDREVSYAFDEKYGYLTTCPTNTGTGLRASVMMHLPALTATKQMAKIAPIINRLGMVVRGIYGEGSEALGNVYQVSNQVTLGKAEVEILQELQGLTKQLIEKEREARQALLSHSRIILEDKLFRSLGTLRYARMLSTEEAASCLSDVRLAIDLGIITHVSKTILNECMVFMQPGFLQQYAGSSLSPKDRDVFRAKMIRERLTIEEKGENSYDV</sequence>
<dbReference type="GO" id="GO:0005615">
    <property type="term" value="C:extracellular space"/>
    <property type="evidence" value="ECO:0007669"/>
    <property type="project" value="TreeGrafter"/>
</dbReference>
<evidence type="ECO:0000256" key="4">
    <source>
        <dbReference type="ARBA" id="ARBA00022840"/>
    </source>
</evidence>
<dbReference type="GO" id="GO:0046314">
    <property type="term" value="P:phosphocreatine biosynthetic process"/>
    <property type="evidence" value="ECO:0007669"/>
    <property type="project" value="InterPro"/>
</dbReference>
<dbReference type="PANTHER" id="PTHR11547">
    <property type="entry name" value="ARGININE OR CREATINE KINASE"/>
    <property type="match status" value="1"/>
</dbReference>
<feature type="binding site" evidence="6 7">
    <location>
        <position position="91"/>
    </location>
    <ligand>
        <name>ATP</name>
        <dbReference type="ChEBI" id="CHEBI:30616"/>
    </ligand>
</feature>
<dbReference type="InterPro" id="IPR022414">
    <property type="entry name" value="ATP-guanido_PTrfase_cat"/>
</dbReference>
<evidence type="ECO:0000313" key="10">
    <source>
        <dbReference type="EMBL" id="OZS78585.1"/>
    </source>
</evidence>
<feature type="domain" description="Phosphagen kinase C-terminal" evidence="9">
    <location>
        <begin position="24"/>
        <end position="254"/>
    </location>
</feature>
<dbReference type="GO" id="GO:0004111">
    <property type="term" value="F:creatine kinase activity"/>
    <property type="evidence" value="ECO:0007669"/>
    <property type="project" value="InterPro"/>
</dbReference>
<comment type="activity regulation">
    <text evidence="6">Appears to be allosterically activated by the binding of pArg-containing polypeptides to the pArg-binding pocket localized in the C-terminal domain of McsB.</text>
</comment>
<evidence type="ECO:0000256" key="3">
    <source>
        <dbReference type="ARBA" id="ARBA00022777"/>
    </source>
</evidence>
<dbReference type="OrthoDB" id="9791353at2"/>
<evidence type="ECO:0000256" key="1">
    <source>
        <dbReference type="ARBA" id="ARBA00022679"/>
    </source>
</evidence>
<evidence type="ECO:0000256" key="6">
    <source>
        <dbReference type="HAMAP-Rule" id="MF_00602"/>
    </source>
</evidence>
<feature type="binding site" evidence="6 7">
    <location>
        <begin position="207"/>
        <end position="212"/>
    </location>
    <ligand>
        <name>ATP</name>
        <dbReference type="ChEBI" id="CHEBI:30616"/>
    </ligand>
</feature>
<feature type="coiled-coil region" evidence="8">
    <location>
        <begin position="233"/>
        <end position="260"/>
    </location>
</feature>
<dbReference type="InterPro" id="IPR023660">
    <property type="entry name" value="Arg_Kinase"/>
</dbReference>
<evidence type="ECO:0000256" key="7">
    <source>
        <dbReference type="PROSITE-ProRule" id="PRU00843"/>
    </source>
</evidence>
<evidence type="ECO:0000256" key="8">
    <source>
        <dbReference type="SAM" id="Coils"/>
    </source>
</evidence>
<dbReference type="GO" id="GO:0005524">
    <property type="term" value="F:ATP binding"/>
    <property type="evidence" value="ECO:0007669"/>
    <property type="project" value="UniProtKB-UniRule"/>
</dbReference>
<dbReference type="Pfam" id="PF00217">
    <property type="entry name" value="ATP-gua_Ptrans"/>
    <property type="match status" value="1"/>
</dbReference>
<dbReference type="RefSeq" id="WP_094942241.1">
    <property type="nucleotide sequence ID" value="NZ_NOKQ01000194.1"/>
</dbReference>
<feature type="binding site" evidence="6 7">
    <location>
        <begin position="176"/>
        <end position="180"/>
    </location>
    <ligand>
        <name>ATP</name>
        <dbReference type="ChEBI" id="CHEBI:30616"/>
    </ligand>
</feature>
<comment type="caution">
    <text evidence="10">The sequence shown here is derived from an EMBL/GenBank/DDBJ whole genome shotgun (WGS) entry which is preliminary data.</text>
</comment>
<keyword evidence="1 6" id="KW-0808">Transferase</keyword>
<keyword evidence="2 6" id="KW-0547">Nucleotide-binding</keyword>
<dbReference type="NCBIfam" id="NF002195">
    <property type="entry name" value="PRK01059.1-5"/>
    <property type="match status" value="1"/>
</dbReference>
<dbReference type="HAMAP" id="MF_00602">
    <property type="entry name" value="Prot_Arg_kinase"/>
    <property type="match status" value="1"/>
</dbReference>
<evidence type="ECO:0000313" key="11">
    <source>
        <dbReference type="Proteomes" id="UP000217065"/>
    </source>
</evidence>
<evidence type="ECO:0000259" key="9">
    <source>
        <dbReference type="PROSITE" id="PS51510"/>
    </source>
</evidence>
<dbReference type="InterPro" id="IPR000749">
    <property type="entry name" value="ATP-guanido_PTrfase"/>
</dbReference>
<dbReference type="PROSITE" id="PS51510">
    <property type="entry name" value="PHOSPHAGEN_KINASE_C"/>
    <property type="match status" value="1"/>
</dbReference>
<keyword evidence="4 6" id="KW-0067">ATP-binding</keyword>
<comment type="similarity">
    <text evidence="6 7">Belongs to the ATP:guanido phosphotransferase family.</text>
</comment>
<accession>A0A264W4U9</accession>
<dbReference type="GO" id="GO:1990424">
    <property type="term" value="F:protein arginine kinase activity"/>
    <property type="evidence" value="ECO:0007669"/>
    <property type="project" value="UniProtKB-EC"/>
</dbReference>